<dbReference type="EMBL" id="FQWE01000001">
    <property type="protein sequence ID" value="SHF72727.1"/>
    <property type="molecule type" value="Genomic_DNA"/>
</dbReference>
<dbReference type="Proteomes" id="UP000184036">
    <property type="component" value="Unassembled WGS sequence"/>
</dbReference>
<dbReference type="AlphaFoldDB" id="A0A1M5E0F1"/>
<protein>
    <recommendedName>
        <fullName evidence="1">DUF6671 domain-containing protein</fullName>
    </recommendedName>
</protein>
<evidence type="ECO:0000313" key="3">
    <source>
        <dbReference type="Proteomes" id="UP000184036"/>
    </source>
</evidence>
<gene>
    <name evidence="2" type="ORF">SAMN05444396_10188</name>
</gene>
<evidence type="ECO:0000259" key="1">
    <source>
        <dbReference type="Pfam" id="PF20376"/>
    </source>
</evidence>
<keyword evidence="3" id="KW-1185">Reference proteome</keyword>
<feature type="domain" description="DUF6671" evidence="1">
    <location>
        <begin position="66"/>
        <end position="282"/>
    </location>
</feature>
<reference evidence="3" key="1">
    <citation type="submission" date="2016-11" db="EMBL/GenBank/DDBJ databases">
        <authorList>
            <person name="Varghese N."/>
            <person name="Submissions S."/>
        </authorList>
    </citation>
    <scope>NUCLEOTIDE SEQUENCE [LARGE SCALE GENOMIC DNA]</scope>
    <source>
        <strain evidence="3">DSM 19741</strain>
    </source>
</reference>
<dbReference type="Pfam" id="PF20376">
    <property type="entry name" value="DUF6671"/>
    <property type="match status" value="1"/>
</dbReference>
<dbReference type="STRING" id="271157.SAMN05444396_10188"/>
<proteinExistence type="predicted"/>
<evidence type="ECO:0000313" key="2">
    <source>
        <dbReference type="EMBL" id="SHF72727.1"/>
    </source>
</evidence>
<dbReference type="InterPro" id="IPR046612">
    <property type="entry name" value="DUF6671"/>
</dbReference>
<accession>A0A1M5E0F1</accession>
<name>A0A1M5E0F1_9FLAO</name>
<organism evidence="2 3">
    <name type="scientific">Flavobacterium segetis</name>
    <dbReference type="NCBI Taxonomy" id="271157"/>
    <lineage>
        <taxon>Bacteria</taxon>
        <taxon>Pseudomonadati</taxon>
        <taxon>Bacteroidota</taxon>
        <taxon>Flavobacteriia</taxon>
        <taxon>Flavobacteriales</taxon>
        <taxon>Flavobacteriaceae</taxon>
        <taxon>Flavobacterium</taxon>
    </lineage>
</organism>
<dbReference type="RefSeq" id="WP_234972863.1">
    <property type="nucleotide sequence ID" value="NZ_FQWE01000001.1"/>
</dbReference>
<sequence length="282" mass="31945">MKNNIFLNRTVLIATKHQKETVIAPILENEMGVHCFTSDFFDTDSLGTFSGEILRKDNALNTLRTKCELGFNNTNCDLVIASEGSFGAHPTLFFASANEELVMLKDFKNDIEIIAREISLDTNFNGKIVFSEDELLEFATLSHFPAHGIILKSTEINPLIIEKGIVSNKILLEKYRELHKTFSSVFVETDMRAQFNPTRMKVIEKATLALLKKIKNCCTRCETPGFDIINTISGLPCRSCGSPTRSTLSHIYQCKKCEFKEEKIFPRGLQFEEPTYCDYCNP</sequence>